<evidence type="ECO:0000313" key="3">
    <source>
        <dbReference type="Proteomes" id="UP000011750"/>
    </source>
</evidence>
<dbReference type="AlphaFoldDB" id="M4D6W0"/>
<accession>M4D6W0</accession>
<sequence length="921" mass="106203">MSTRSEIDQVWNQMQRGVKRMRPLVVEQQPERDMRFPKPAMVVQERCSRSSHLERMEKYWTERWIEIALAGGTSMEEIEEIRAFVNYDRPVRTLEEERKARLEMLEECRRMIEREDEEDAAKKSLEEETFAAEDSDHGHVEGSLKSLCLLMEPIQLTLERKNELADDHQVASQEMQNGKTLICWDQKVEPYFERGKDASKELLETKREKCAHQVFDQMHVGGKRGQKKRKKKRTKIECMMKRIKQELRFRDLLVKQKRVLQELAQWKKLKLKHKACKRKKIREMFSAVITRRRARLRLEYVAHGKLLSCVSRLGKWIESESSACQVIDKLLERMKYKFKQKLNQRKRVSVMRKETQVATAKTSEGAELKYKHTGYRKLPSLVTSAGKRLMINRKNKKKVTEMFSELPLLQIRVKQNDKRETDRVYWASVVGGAWDPGGILIKETAEIYLSTGGESNNRERAANRTEKKKKGNERKANCHQRLITFFREWKKRKKSNPDGKNMLLLCLSVGSDCGPNTAPAKPMTKPLKSESKVKCELQKNTHEAVIITIHLFEKISLPGATRKRKVKDLGGDDFNREMVYKIRSKGCIVKKHGAPLAPEMGVDRRDYYQYEVQIFNAGALMWKEPNSSRLLVRTHAGPPEKWASKLVISKGLAAIQFTETFAADADQEQLQVFYLLHTELDDGELGGLNNRLKTQVSTRELLTGKEMVVSMVCLLKILLRAEVSKKRKMFQNFSLILMLDRRGVNMREELRSQYSTVIRALFSLELDIAKVKVGTRKNSEVDRKKQSLELRLTEQEYPSCYRTGTSGITSWEAMNKEVDEFIKIYGALQEGSMRVQTAPLAKGNMKLIAFAVLQLFSTTETDYIEKIVAQCAAQSKRGLMETGLNCTSSKGQSEDVLTGTTVKMGYTEIIPHKALCGSCFV</sequence>
<name>M4D6W0_BRACM</name>
<protein>
    <submittedName>
        <fullName evidence="2">Uncharacterized protein</fullName>
    </submittedName>
</protein>
<dbReference type="HOGENOM" id="CLU_316734_0_0_1"/>
<evidence type="ECO:0000256" key="1">
    <source>
        <dbReference type="SAM" id="MobiDB-lite"/>
    </source>
</evidence>
<dbReference type="EnsemblPlants" id="Bra012220.1">
    <property type="protein sequence ID" value="Bra012220.1-P"/>
    <property type="gene ID" value="Bra012220"/>
</dbReference>
<reference evidence="2 3" key="1">
    <citation type="journal article" date="2011" name="Nat. Genet.">
        <title>The genome of the mesopolyploid crop species Brassica rapa.</title>
        <authorList>
            <consortium name="Brassica rapa Genome Sequencing Project Consortium"/>
            <person name="Wang X."/>
            <person name="Wang H."/>
            <person name="Wang J."/>
            <person name="Sun R."/>
            <person name="Wu J."/>
            <person name="Liu S."/>
            <person name="Bai Y."/>
            <person name="Mun J.H."/>
            <person name="Bancroft I."/>
            <person name="Cheng F."/>
            <person name="Huang S."/>
            <person name="Li X."/>
            <person name="Hua W."/>
            <person name="Wang J."/>
            <person name="Wang X."/>
            <person name="Freeling M."/>
            <person name="Pires J.C."/>
            <person name="Paterson A.H."/>
            <person name="Chalhoub B."/>
            <person name="Wang B."/>
            <person name="Hayward A."/>
            <person name="Sharpe A.G."/>
            <person name="Park B.S."/>
            <person name="Weisshaar B."/>
            <person name="Liu B."/>
            <person name="Li B."/>
            <person name="Liu B."/>
            <person name="Tong C."/>
            <person name="Song C."/>
            <person name="Duran C."/>
            <person name="Peng C."/>
            <person name="Geng C."/>
            <person name="Koh C."/>
            <person name="Lin C."/>
            <person name="Edwards D."/>
            <person name="Mu D."/>
            <person name="Shen D."/>
            <person name="Soumpourou E."/>
            <person name="Li F."/>
            <person name="Fraser F."/>
            <person name="Conant G."/>
            <person name="Lassalle G."/>
            <person name="King G.J."/>
            <person name="Bonnema G."/>
            <person name="Tang H."/>
            <person name="Wang H."/>
            <person name="Belcram H."/>
            <person name="Zhou H."/>
            <person name="Hirakawa H."/>
            <person name="Abe H."/>
            <person name="Guo H."/>
            <person name="Wang H."/>
            <person name="Jin H."/>
            <person name="Parkin I.A."/>
            <person name="Batley J."/>
            <person name="Kim J.S."/>
            <person name="Just J."/>
            <person name="Li J."/>
            <person name="Xu J."/>
            <person name="Deng J."/>
            <person name="Kim J.A."/>
            <person name="Li J."/>
            <person name="Yu J."/>
            <person name="Meng J."/>
            <person name="Wang J."/>
            <person name="Min J."/>
            <person name="Poulain J."/>
            <person name="Wang J."/>
            <person name="Hatakeyama K."/>
            <person name="Wu K."/>
            <person name="Wang L."/>
            <person name="Fang L."/>
            <person name="Trick M."/>
            <person name="Links M.G."/>
            <person name="Zhao M."/>
            <person name="Jin M."/>
            <person name="Ramchiary N."/>
            <person name="Drou N."/>
            <person name="Berkman P.J."/>
            <person name="Cai Q."/>
            <person name="Huang Q."/>
            <person name="Li R."/>
            <person name="Tabata S."/>
            <person name="Cheng S."/>
            <person name="Zhang S."/>
            <person name="Zhang S."/>
            <person name="Huang S."/>
            <person name="Sato S."/>
            <person name="Sun S."/>
            <person name="Kwon S.J."/>
            <person name="Choi S.R."/>
            <person name="Lee T.H."/>
            <person name="Fan W."/>
            <person name="Zhao X."/>
            <person name="Tan X."/>
            <person name="Xu X."/>
            <person name="Wang Y."/>
            <person name="Qiu Y."/>
            <person name="Yin Y."/>
            <person name="Li Y."/>
            <person name="Du Y."/>
            <person name="Liao Y."/>
            <person name="Lim Y."/>
            <person name="Narusaka Y."/>
            <person name="Wang Y."/>
            <person name="Wang Z."/>
            <person name="Li Z."/>
            <person name="Wang Z."/>
            <person name="Xiong Z."/>
            <person name="Zhang Z."/>
        </authorList>
    </citation>
    <scope>NUCLEOTIDE SEQUENCE [LARGE SCALE GENOMIC DNA]</scope>
    <source>
        <strain evidence="2 3">cv. Chiifu-401-42</strain>
    </source>
</reference>
<keyword evidence="3" id="KW-1185">Reference proteome</keyword>
<feature type="region of interest" description="Disordered" evidence="1">
    <location>
        <begin position="116"/>
        <end position="138"/>
    </location>
</feature>
<dbReference type="Gramene" id="Bra012220.1">
    <property type="protein sequence ID" value="Bra012220.1-P"/>
    <property type="gene ID" value="Bra012220"/>
</dbReference>
<organism evidence="2 3">
    <name type="scientific">Brassica campestris</name>
    <name type="common">Field mustard</name>
    <dbReference type="NCBI Taxonomy" id="3711"/>
    <lineage>
        <taxon>Eukaryota</taxon>
        <taxon>Viridiplantae</taxon>
        <taxon>Streptophyta</taxon>
        <taxon>Embryophyta</taxon>
        <taxon>Tracheophyta</taxon>
        <taxon>Spermatophyta</taxon>
        <taxon>Magnoliopsida</taxon>
        <taxon>eudicotyledons</taxon>
        <taxon>Gunneridae</taxon>
        <taxon>Pentapetalae</taxon>
        <taxon>rosids</taxon>
        <taxon>malvids</taxon>
        <taxon>Brassicales</taxon>
        <taxon>Brassicaceae</taxon>
        <taxon>Brassiceae</taxon>
        <taxon>Brassica</taxon>
    </lineage>
</organism>
<feature type="compositionally biased region" description="Basic and acidic residues" evidence="1">
    <location>
        <begin position="456"/>
        <end position="465"/>
    </location>
</feature>
<evidence type="ECO:0000313" key="2">
    <source>
        <dbReference type="EnsemblPlants" id="Bra012220.1-P"/>
    </source>
</evidence>
<dbReference type="OMA" id="ERKANCH"/>
<reference evidence="2" key="3">
    <citation type="submission" date="2023-03" db="UniProtKB">
        <authorList>
            <consortium name="EnsemblPlants"/>
        </authorList>
    </citation>
    <scope>IDENTIFICATION</scope>
    <source>
        <strain evidence="2">cv. Chiifu-401-42</strain>
    </source>
</reference>
<dbReference type="InParanoid" id="M4D6W0"/>
<proteinExistence type="predicted"/>
<feature type="region of interest" description="Disordered" evidence="1">
    <location>
        <begin position="455"/>
        <end position="474"/>
    </location>
</feature>
<dbReference type="Proteomes" id="UP000011750">
    <property type="component" value="Chromosome A07"/>
</dbReference>
<reference evidence="2 3" key="2">
    <citation type="journal article" date="2018" name="Hortic Res">
        <title>Improved Brassica rapa reference genome by single-molecule sequencing and chromosome conformation capture technologies.</title>
        <authorList>
            <person name="Zhang L."/>
            <person name="Cai X."/>
            <person name="Wu J."/>
            <person name="Liu M."/>
            <person name="Grob S."/>
            <person name="Cheng F."/>
            <person name="Liang J."/>
            <person name="Cai C."/>
            <person name="Liu Z."/>
            <person name="Liu B."/>
            <person name="Wang F."/>
            <person name="Li S."/>
            <person name="Liu F."/>
            <person name="Li X."/>
            <person name="Cheng L."/>
            <person name="Yang W."/>
            <person name="Li M.H."/>
            <person name="Grossniklaus U."/>
            <person name="Zheng H."/>
            <person name="Wang X."/>
        </authorList>
    </citation>
    <scope>NUCLEOTIDE SEQUENCE [LARGE SCALE GENOMIC DNA]</scope>
    <source>
        <strain evidence="2 3">cv. Chiifu-401-42</strain>
    </source>
</reference>